<dbReference type="Pfam" id="PF00296">
    <property type="entry name" value="Bac_luciferase"/>
    <property type="match status" value="1"/>
</dbReference>
<evidence type="ECO:0000256" key="1">
    <source>
        <dbReference type="ARBA" id="ARBA00022630"/>
    </source>
</evidence>
<dbReference type="NCBIfam" id="TIGR03860">
    <property type="entry name" value="FMN_nitrolo"/>
    <property type="match status" value="1"/>
</dbReference>
<reference evidence="9 11" key="2">
    <citation type="submission" date="2018-08" db="EMBL/GenBank/DDBJ databases">
        <title>Recombination of ecologically and evolutionarily significant loci maintains genetic cohesion in the Pseudomonas syringae species complex.</title>
        <authorList>
            <person name="Dillon M."/>
            <person name="Thakur S."/>
            <person name="Almeida R.N.D."/>
            <person name="Weir B.S."/>
            <person name="Guttman D.S."/>
        </authorList>
    </citation>
    <scope>NUCLEOTIDE SEQUENCE [LARGE SCALE GENOMIC DNA]</scope>
    <source>
        <strain evidence="9 11">ICMP 3263</strain>
    </source>
</reference>
<dbReference type="EMBL" id="LJQM01000191">
    <property type="protein sequence ID" value="KPX42487.1"/>
    <property type="molecule type" value="Genomic_DNA"/>
</dbReference>
<organism evidence="8 10">
    <name type="scientific">Pseudomonas syringae pv. helianthi</name>
    <dbReference type="NCBI Taxonomy" id="251654"/>
    <lineage>
        <taxon>Bacteria</taxon>
        <taxon>Pseudomonadati</taxon>
        <taxon>Pseudomonadota</taxon>
        <taxon>Gammaproteobacteria</taxon>
        <taxon>Pseudomonadales</taxon>
        <taxon>Pseudomonadaceae</taxon>
        <taxon>Pseudomonas</taxon>
    </lineage>
</organism>
<evidence type="ECO:0000313" key="10">
    <source>
        <dbReference type="Proteomes" id="UP000050557"/>
    </source>
</evidence>
<evidence type="ECO:0000256" key="3">
    <source>
        <dbReference type="ARBA" id="ARBA00023002"/>
    </source>
</evidence>
<evidence type="ECO:0000259" key="7">
    <source>
        <dbReference type="Pfam" id="PF00296"/>
    </source>
</evidence>
<keyword evidence="4 8" id="KW-0503">Monooxygenase</keyword>
<dbReference type="Proteomes" id="UP000050557">
    <property type="component" value="Unassembled WGS sequence"/>
</dbReference>
<dbReference type="CDD" id="cd01095">
    <property type="entry name" value="Nitrilotriacetate_monoxgenase"/>
    <property type="match status" value="1"/>
</dbReference>
<feature type="binding site" evidence="6">
    <location>
        <position position="99"/>
    </location>
    <ligand>
        <name>FMN</name>
        <dbReference type="ChEBI" id="CHEBI:58210"/>
    </ligand>
</feature>
<dbReference type="PANTHER" id="PTHR30011">
    <property type="entry name" value="ALKANESULFONATE MONOOXYGENASE-RELATED"/>
    <property type="match status" value="1"/>
</dbReference>
<dbReference type="PIRSF" id="PIRSF000337">
    <property type="entry name" value="NTA_MOA"/>
    <property type="match status" value="1"/>
</dbReference>
<evidence type="ECO:0000313" key="8">
    <source>
        <dbReference type="EMBL" id="KPX42487.1"/>
    </source>
</evidence>
<keyword evidence="2 6" id="KW-0288">FMN</keyword>
<protein>
    <submittedName>
        <fullName evidence="8">FMN-dependent oxidoreductase, nitrilotriacetate monooxygenase family</fullName>
    </submittedName>
</protein>
<keyword evidence="1 6" id="KW-0285">Flavoprotein</keyword>
<evidence type="ECO:0000313" key="11">
    <source>
        <dbReference type="Proteomes" id="UP000279173"/>
    </source>
</evidence>
<dbReference type="InterPro" id="IPR011251">
    <property type="entry name" value="Luciferase-like_dom"/>
</dbReference>
<dbReference type="GO" id="GO:0016705">
    <property type="term" value="F:oxidoreductase activity, acting on paired donors, with incorporation or reduction of molecular oxygen"/>
    <property type="evidence" value="ECO:0007669"/>
    <property type="project" value="InterPro"/>
</dbReference>
<feature type="binding site" evidence="6">
    <location>
        <position position="224"/>
    </location>
    <ligand>
        <name>FMN</name>
        <dbReference type="ChEBI" id="CHEBI:58210"/>
    </ligand>
</feature>
<evidence type="ECO:0000256" key="6">
    <source>
        <dbReference type="PIRSR" id="PIRSR000337-1"/>
    </source>
</evidence>
<name>A0A0N8RMD5_9PSED</name>
<feature type="binding site" evidence="6">
    <location>
        <position position="153"/>
    </location>
    <ligand>
        <name>FMN</name>
        <dbReference type="ChEBI" id="CHEBI:58210"/>
    </ligand>
</feature>
<dbReference type="PATRIC" id="fig|251654.3.peg.3161"/>
<comment type="similarity">
    <text evidence="5">Belongs to the NtaA/SnaA/DszA monooxygenase family.</text>
</comment>
<dbReference type="Proteomes" id="UP000279173">
    <property type="component" value="Unassembled WGS sequence"/>
</dbReference>
<sequence>MSTKSMMLNLFFFNPQGDHRFSWRHPKSPTKEIFTLGYYVKLVQAAEAAKFDAVFVADHVAVWDSVASGLRHYANARLEPITLLSALAAVTEHIGLMGTASTSYNEPFNLARYFASLDYLSDGRASWNIVTSWLEEEASNFGLSGVTKHGDRYLRAEEFIHVVKQLWDSWEQGALEFNKGTGDFADPSKIHSINHKGAYFSVRGPLNVPRPPQGHPVLAQAGSSEAGKNLAAAHADVHFCFINSVEEGLAYRADLNRRLELKGRHPSDLKIITGVLPVVLGDETEEERRRHLEDSLIIDAVAIDLVSSYTRLDLTGLSPDGPLPPLPDESEFDGIRTELALLKQYDTSLSIREIGRRLVKSSSTWLLIGTAERIADKLSALYESNAVDGYNLMFPFLPTDFETFTRGVVPLLQARGVFRQEYEPGTLRDRLGLKTPANRFLL</sequence>
<dbReference type="PANTHER" id="PTHR30011:SF16">
    <property type="entry name" value="C2H2 FINGER DOMAIN TRANSCRIPTION FACTOR (EUROFUNG)-RELATED"/>
    <property type="match status" value="1"/>
</dbReference>
<dbReference type="Gene3D" id="3.20.20.30">
    <property type="entry name" value="Luciferase-like domain"/>
    <property type="match status" value="1"/>
</dbReference>
<evidence type="ECO:0000256" key="4">
    <source>
        <dbReference type="ARBA" id="ARBA00023033"/>
    </source>
</evidence>
<gene>
    <name evidence="8" type="ORF">ALO68_02419</name>
    <name evidence="9" type="ORF">ALP10_02818</name>
</gene>
<feature type="binding site" evidence="6">
    <location>
        <position position="223"/>
    </location>
    <ligand>
        <name>FMN</name>
        <dbReference type="ChEBI" id="CHEBI:58210"/>
    </ligand>
</feature>
<dbReference type="EMBL" id="RBUT01000046">
    <property type="protein sequence ID" value="RMV51304.1"/>
    <property type="molecule type" value="Genomic_DNA"/>
</dbReference>
<dbReference type="GO" id="GO:0004497">
    <property type="term" value="F:monooxygenase activity"/>
    <property type="evidence" value="ECO:0007669"/>
    <property type="project" value="UniProtKB-KW"/>
</dbReference>
<proteinExistence type="inferred from homology"/>
<reference evidence="8 10" key="1">
    <citation type="submission" date="2015-09" db="EMBL/GenBank/DDBJ databases">
        <title>Genome announcement of multiple Pseudomonas syringae strains.</title>
        <authorList>
            <person name="Thakur S."/>
            <person name="Wang P.W."/>
            <person name="Gong Y."/>
            <person name="Weir B.S."/>
            <person name="Guttman D.S."/>
        </authorList>
    </citation>
    <scope>NUCLEOTIDE SEQUENCE [LARGE SCALE GENOMIC DNA]</scope>
    <source>
        <strain evidence="8 10">ICMP4531</strain>
    </source>
</reference>
<dbReference type="RefSeq" id="WP_054987508.1">
    <property type="nucleotide sequence ID" value="NZ_RBRP01000153.1"/>
</dbReference>
<dbReference type="SUPFAM" id="SSF51679">
    <property type="entry name" value="Bacterial luciferase-like"/>
    <property type="match status" value="1"/>
</dbReference>
<dbReference type="InterPro" id="IPR016215">
    <property type="entry name" value="NTA_MOA"/>
</dbReference>
<keyword evidence="3" id="KW-0560">Oxidoreductase</keyword>
<dbReference type="InterPro" id="IPR036661">
    <property type="entry name" value="Luciferase-like_sf"/>
</dbReference>
<dbReference type="InterPro" id="IPR051260">
    <property type="entry name" value="Diverse_substr_monoxygenases"/>
</dbReference>
<evidence type="ECO:0000313" key="9">
    <source>
        <dbReference type="EMBL" id="RMV51304.1"/>
    </source>
</evidence>
<comment type="caution">
    <text evidence="8">The sequence shown here is derived from an EMBL/GenBank/DDBJ whole genome shotgun (WGS) entry which is preliminary data.</text>
</comment>
<feature type="domain" description="Luciferase-like" evidence="7">
    <location>
        <begin position="23"/>
        <end position="384"/>
    </location>
</feature>
<dbReference type="AlphaFoldDB" id="A0A0N8RMD5"/>
<feature type="binding site" evidence="6">
    <location>
        <position position="149"/>
    </location>
    <ligand>
        <name>FMN</name>
        <dbReference type="ChEBI" id="CHEBI:58210"/>
    </ligand>
</feature>
<evidence type="ECO:0000256" key="5">
    <source>
        <dbReference type="ARBA" id="ARBA00033748"/>
    </source>
</evidence>
<accession>A0A0N8RMD5</accession>
<feature type="binding site" evidence="6">
    <location>
        <position position="58"/>
    </location>
    <ligand>
        <name>FMN</name>
        <dbReference type="ChEBI" id="CHEBI:58210"/>
    </ligand>
</feature>
<evidence type="ECO:0000256" key="2">
    <source>
        <dbReference type="ARBA" id="ARBA00022643"/>
    </source>
</evidence>